<feature type="non-terminal residue" evidence="2">
    <location>
        <position position="264"/>
    </location>
</feature>
<sequence>MTSQLPTAFTRRAFIKRAHAVALAAFGHHVLTPGFAHAAPKTLRILQWNHFVPAFDQWFNQQYVKQWGEKNNTRVIVDNVDMTSLGSRAKAEVMAQKGHDLFMFLRPPPTFEDHVIDHREIYEACEQRYGKPIDLAFKSTYNPKTKKFYGFSDSYVPDPVNYRKDLWDDVGMAPDTWDDVRVGGRKIKNRHRIPVGIGLAPELDTNMALRSIMAAFGSSVQDEAGRPILNSPQTLEALRFVKALYQEAMTDEVFTWEGAFPSFR</sequence>
<protein>
    <recommendedName>
        <fullName evidence="4">Sugar ABC transporter substrate-binding protein</fullName>
    </recommendedName>
</protein>
<comment type="caution">
    <text evidence="2">The sequence shown here is derived from an EMBL/GenBank/DDBJ whole genome shotgun (WGS) entry which is preliminary data.</text>
</comment>
<dbReference type="EMBL" id="AZHX01001889">
    <property type="protein sequence ID" value="ETW98950.1"/>
    <property type="molecule type" value="Genomic_DNA"/>
</dbReference>
<evidence type="ECO:0000313" key="3">
    <source>
        <dbReference type="Proteomes" id="UP000019140"/>
    </source>
</evidence>
<proteinExistence type="predicted"/>
<keyword evidence="3" id="KW-1185">Reference proteome</keyword>
<evidence type="ECO:0008006" key="4">
    <source>
        <dbReference type="Google" id="ProtNLM"/>
    </source>
</evidence>
<evidence type="ECO:0000256" key="1">
    <source>
        <dbReference type="SAM" id="SignalP"/>
    </source>
</evidence>
<dbReference type="InterPro" id="IPR006059">
    <property type="entry name" value="SBP"/>
</dbReference>
<accession>W4LMM0</accession>
<dbReference type="InterPro" id="IPR006311">
    <property type="entry name" value="TAT_signal"/>
</dbReference>
<organism evidence="2 3">
    <name type="scientific">Candidatus Entotheonella gemina</name>
    <dbReference type="NCBI Taxonomy" id="1429439"/>
    <lineage>
        <taxon>Bacteria</taxon>
        <taxon>Pseudomonadati</taxon>
        <taxon>Nitrospinota/Tectimicrobiota group</taxon>
        <taxon>Candidatus Tectimicrobiota</taxon>
        <taxon>Candidatus Entotheonellia</taxon>
        <taxon>Candidatus Entotheonellales</taxon>
        <taxon>Candidatus Entotheonellaceae</taxon>
        <taxon>Candidatus Entotheonella</taxon>
    </lineage>
</organism>
<dbReference type="HOGENOM" id="CLU_031285_13_0_7"/>
<dbReference type="AlphaFoldDB" id="W4LMM0"/>
<dbReference type="Gene3D" id="3.40.190.10">
    <property type="entry name" value="Periplasmic binding protein-like II"/>
    <property type="match status" value="1"/>
</dbReference>
<feature type="chain" id="PRO_5004844598" description="Sugar ABC transporter substrate-binding protein" evidence="1">
    <location>
        <begin position="39"/>
        <end position="264"/>
    </location>
</feature>
<dbReference type="PROSITE" id="PS51318">
    <property type="entry name" value="TAT"/>
    <property type="match status" value="1"/>
</dbReference>
<name>W4LMM0_9BACT</name>
<dbReference type="Proteomes" id="UP000019140">
    <property type="component" value="Unassembled WGS sequence"/>
</dbReference>
<gene>
    <name evidence="2" type="ORF">ETSY2_41860</name>
</gene>
<evidence type="ECO:0000313" key="2">
    <source>
        <dbReference type="EMBL" id="ETW98950.1"/>
    </source>
</evidence>
<reference evidence="2 3" key="1">
    <citation type="journal article" date="2014" name="Nature">
        <title>An environmental bacterial taxon with a large and distinct metabolic repertoire.</title>
        <authorList>
            <person name="Wilson M.C."/>
            <person name="Mori T."/>
            <person name="Ruckert C."/>
            <person name="Uria A.R."/>
            <person name="Helf M.J."/>
            <person name="Takada K."/>
            <person name="Gernert C."/>
            <person name="Steffens U.A."/>
            <person name="Heycke N."/>
            <person name="Schmitt S."/>
            <person name="Rinke C."/>
            <person name="Helfrich E.J."/>
            <person name="Brachmann A.O."/>
            <person name="Gurgui C."/>
            <person name="Wakimoto T."/>
            <person name="Kracht M."/>
            <person name="Crusemann M."/>
            <person name="Hentschel U."/>
            <person name="Abe I."/>
            <person name="Matsunaga S."/>
            <person name="Kalinowski J."/>
            <person name="Takeyama H."/>
            <person name="Piel J."/>
        </authorList>
    </citation>
    <scope>NUCLEOTIDE SEQUENCE [LARGE SCALE GENOMIC DNA]</scope>
    <source>
        <strain evidence="3">TSY2</strain>
    </source>
</reference>
<dbReference type="Pfam" id="PF01547">
    <property type="entry name" value="SBP_bac_1"/>
    <property type="match status" value="1"/>
</dbReference>
<dbReference type="SUPFAM" id="SSF53850">
    <property type="entry name" value="Periplasmic binding protein-like II"/>
    <property type="match status" value="1"/>
</dbReference>
<feature type="signal peptide" evidence="1">
    <location>
        <begin position="1"/>
        <end position="38"/>
    </location>
</feature>
<keyword evidence="1" id="KW-0732">Signal</keyword>